<keyword evidence="10" id="KW-1185">Reference proteome</keyword>
<sequence>MSEIDTLLTRAKAAAEKSGLTLSTVSRKLFNDGKAIARLEAGGQCTLKTLETARAKLNELETGAAPAPAEQLPHDATAVLSPASMTHLDRLEAEAIHIMREVAAEAENPVMLYSVGKDSAVMLHLAVKAFYPSKPPFPLMHVDTTWKFREMIKFRDETAARLGLDLIVHINQEGVEQGVGPFTHGSQVHTDIMKTQALKQALDKYKFDAAFGGARRDEEKSRAKERIFSFRSAGHRWDPKNQRPELWNIYNTRIDQGESIRVFPLSNWTELDIWQYIYRESIPIVPLYFAAKRPVIERDGAIIMVDDDRMPLNGEAPNEEMVRFRTLGCYPLTGAVKSKATTLPEIIQEMLIATTSERQGRVIDHDQAASMEKKKQEGYF</sequence>
<dbReference type="RefSeq" id="WP_274492618.1">
    <property type="nucleotide sequence ID" value="NZ_CP118166.1"/>
</dbReference>
<gene>
    <name evidence="7 9" type="primary">cysD</name>
    <name evidence="9" type="ORF">PUV54_12615</name>
</gene>
<dbReference type="FunFam" id="3.40.50.620:FF:000002">
    <property type="entry name" value="Sulfate adenylyltransferase subunit 2"/>
    <property type="match status" value="1"/>
</dbReference>
<dbReference type="EC" id="2.7.7.4" evidence="7"/>
<dbReference type="PANTHER" id="PTHR43196">
    <property type="entry name" value="SULFATE ADENYLYLTRANSFERASE SUBUNIT 2"/>
    <property type="match status" value="1"/>
</dbReference>
<dbReference type="HAMAP" id="MF_00064">
    <property type="entry name" value="Sulf_adenylyltr_sub2"/>
    <property type="match status" value="1"/>
</dbReference>
<evidence type="ECO:0000256" key="6">
    <source>
        <dbReference type="ARBA" id="ARBA00049370"/>
    </source>
</evidence>
<dbReference type="CDD" id="cd23946">
    <property type="entry name" value="Sulfate_adenylyltransferase_2"/>
    <property type="match status" value="1"/>
</dbReference>
<dbReference type="NCBIfam" id="NF003587">
    <property type="entry name" value="PRK05253.1"/>
    <property type="match status" value="1"/>
</dbReference>
<keyword evidence="3 7" id="KW-0548">Nucleotidyltransferase</keyword>
<dbReference type="AlphaFoldDB" id="A0AAE9ZB72"/>
<dbReference type="InterPro" id="IPR050128">
    <property type="entry name" value="Sulfate_adenylyltrnsfr_sub2"/>
</dbReference>
<accession>A0AAE9ZB72</accession>
<comment type="subunit">
    <text evidence="7">Heterodimer composed of CysD, the smaller subunit, and CysN.</text>
</comment>
<dbReference type="InterPro" id="IPR011784">
    <property type="entry name" value="SO4_adenylTrfase_ssu"/>
</dbReference>
<comment type="function">
    <text evidence="7">With CysN forms the ATP sulfurylase (ATPS) that catalyzes the adenylation of sulfate producing adenosine 5'-phosphosulfate (APS) and diphosphate, the first enzymatic step in sulfur assimilation pathway. APS synthesis involves the formation of a high-energy phosphoric-sulfuric acid anhydride bond driven by GTP hydrolysis by CysN coupled to ATP hydrolysis by CysD.</text>
</comment>
<reference evidence="9" key="1">
    <citation type="submission" date="2023-02" db="EMBL/GenBank/DDBJ databases">
        <title>Genome sequence of Hyphococcus flavus.</title>
        <authorList>
            <person name="Rong J.-C."/>
            <person name="Zhao Q."/>
            <person name="Yi M."/>
            <person name="Wu J.-Y."/>
        </authorList>
    </citation>
    <scope>NUCLEOTIDE SEQUENCE</scope>
    <source>
        <strain evidence="9">MCCC 1K03223</strain>
    </source>
</reference>
<evidence type="ECO:0000256" key="2">
    <source>
        <dbReference type="ARBA" id="ARBA00022679"/>
    </source>
</evidence>
<evidence type="ECO:0000313" key="10">
    <source>
        <dbReference type="Proteomes" id="UP001214043"/>
    </source>
</evidence>
<dbReference type="Proteomes" id="UP001214043">
    <property type="component" value="Chromosome"/>
</dbReference>
<evidence type="ECO:0000256" key="1">
    <source>
        <dbReference type="ARBA" id="ARBA00008885"/>
    </source>
</evidence>
<evidence type="ECO:0000259" key="8">
    <source>
        <dbReference type="Pfam" id="PF01507"/>
    </source>
</evidence>
<dbReference type="KEGG" id="hfl:PUV54_12615"/>
<protein>
    <recommendedName>
        <fullName evidence="7">Sulfate adenylyltransferase subunit 2</fullName>
        <ecNumber evidence="7">2.7.7.4</ecNumber>
    </recommendedName>
    <alternativeName>
        <fullName evidence="7">ATP-sulfurylase small subunit</fullName>
    </alternativeName>
    <alternativeName>
        <fullName evidence="7">Sulfate adenylate transferase</fullName>
        <shortName evidence="7">SAT</shortName>
    </alternativeName>
</protein>
<organism evidence="9 10">
    <name type="scientific">Hyphococcus flavus</name>
    <dbReference type="NCBI Taxonomy" id="1866326"/>
    <lineage>
        <taxon>Bacteria</taxon>
        <taxon>Pseudomonadati</taxon>
        <taxon>Pseudomonadota</taxon>
        <taxon>Alphaproteobacteria</taxon>
        <taxon>Parvularculales</taxon>
        <taxon>Parvularculaceae</taxon>
        <taxon>Hyphococcus</taxon>
    </lineage>
</organism>
<evidence type="ECO:0000256" key="5">
    <source>
        <dbReference type="ARBA" id="ARBA00022840"/>
    </source>
</evidence>
<proteinExistence type="inferred from homology"/>
<evidence type="ECO:0000256" key="7">
    <source>
        <dbReference type="HAMAP-Rule" id="MF_00064"/>
    </source>
</evidence>
<dbReference type="GO" id="GO:0005524">
    <property type="term" value="F:ATP binding"/>
    <property type="evidence" value="ECO:0007669"/>
    <property type="project" value="UniProtKB-KW"/>
</dbReference>
<keyword evidence="4 7" id="KW-0547">Nucleotide-binding</keyword>
<keyword evidence="2 7" id="KW-0808">Transferase</keyword>
<dbReference type="Gene3D" id="3.40.50.620">
    <property type="entry name" value="HUPs"/>
    <property type="match status" value="1"/>
</dbReference>
<comment type="pathway">
    <text evidence="7">Sulfur metabolism; hydrogen sulfide biosynthesis; sulfite from sulfate: step 1/3.</text>
</comment>
<name>A0AAE9ZB72_9PROT</name>
<dbReference type="InterPro" id="IPR002500">
    <property type="entry name" value="PAPS_reduct_dom"/>
</dbReference>
<dbReference type="NCBIfam" id="NF009214">
    <property type="entry name" value="PRK12563.1"/>
    <property type="match status" value="1"/>
</dbReference>
<evidence type="ECO:0000256" key="4">
    <source>
        <dbReference type="ARBA" id="ARBA00022741"/>
    </source>
</evidence>
<dbReference type="SUPFAM" id="SSF52402">
    <property type="entry name" value="Adenine nucleotide alpha hydrolases-like"/>
    <property type="match status" value="1"/>
</dbReference>
<evidence type="ECO:0000256" key="3">
    <source>
        <dbReference type="ARBA" id="ARBA00022695"/>
    </source>
</evidence>
<evidence type="ECO:0000313" key="9">
    <source>
        <dbReference type="EMBL" id="WDI30796.1"/>
    </source>
</evidence>
<dbReference type="PANTHER" id="PTHR43196:SF1">
    <property type="entry name" value="SULFATE ADENYLYLTRANSFERASE SUBUNIT 2"/>
    <property type="match status" value="1"/>
</dbReference>
<dbReference type="GO" id="GO:0000103">
    <property type="term" value="P:sulfate assimilation"/>
    <property type="evidence" value="ECO:0007669"/>
    <property type="project" value="UniProtKB-UniRule"/>
</dbReference>
<feature type="domain" description="Phosphoadenosine phosphosulphate reductase" evidence="8">
    <location>
        <begin position="108"/>
        <end position="334"/>
    </location>
</feature>
<keyword evidence="5 7" id="KW-0067">ATP-binding</keyword>
<dbReference type="InterPro" id="IPR014729">
    <property type="entry name" value="Rossmann-like_a/b/a_fold"/>
</dbReference>
<dbReference type="Pfam" id="PF01507">
    <property type="entry name" value="PAPS_reduct"/>
    <property type="match status" value="1"/>
</dbReference>
<dbReference type="NCBIfam" id="TIGR02039">
    <property type="entry name" value="CysD"/>
    <property type="match status" value="1"/>
</dbReference>
<dbReference type="GO" id="GO:0070814">
    <property type="term" value="P:hydrogen sulfide biosynthetic process"/>
    <property type="evidence" value="ECO:0007669"/>
    <property type="project" value="UniProtKB-UniRule"/>
</dbReference>
<comment type="catalytic activity">
    <reaction evidence="6 7">
        <text>sulfate + ATP + H(+) = adenosine 5'-phosphosulfate + diphosphate</text>
        <dbReference type="Rhea" id="RHEA:18133"/>
        <dbReference type="ChEBI" id="CHEBI:15378"/>
        <dbReference type="ChEBI" id="CHEBI:16189"/>
        <dbReference type="ChEBI" id="CHEBI:30616"/>
        <dbReference type="ChEBI" id="CHEBI:33019"/>
        <dbReference type="ChEBI" id="CHEBI:58243"/>
        <dbReference type="EC" id="2.7.7.4"/>
    </reaction>
</comment>
<comment type="similarity">
    <text evidence="1 7">Belongs to the PAPS reductase family. CysD subfamily.</text>
</comment>
<dbReference type="GO" id="GO:0004781">
    <property type="term" value="F:sulfate adenylyltransferase (ATP) activity"/>
    <property type="evidence" value="ECO:0007669"/>
    <property type="project" value="UniProtKB-UniRule"/>
</dbReference>
<dbReference type="EMBL" id="CP118166">
    <property type="protein sequence ID" value="WDI30796.1"/>
    <property type="molecule type" value="Genomic_DNA"/>
</dbReference>